<proteinExistence type="inferred from homology"/>
<dbReference type="InterPro" id="IPR029052">
    <property type="entry name" value="Metallo-depent_PP-like"/>
</dbReference>
<dbReference type="CDD" id="cd00840">
    <property type="entry name" value="MPP_Mre11_N"/>
    <property type="match status" value="1"/>
</dbReference>
<evidence type="ECO:0000256" key="5">
    <source>
        <dbReference type="ARBA" id="ARBA00022839"/>
    </source>
</evidence>
<keyword evidence="5 6" id="KW-0269">Exonuclease</keyword>
<comment type="similarity">
    <text evidence="1 6">Belongs to the SbcD family.</text>
</comment>
<dbReference type="RefSeq" id="WP_090482892.1">
    <property type="nucleotide sequence ID" value="NZ_LT629710.1"/>
</dbReference>
<dbReference type="Proteomes" id="UP000198741">
    <property type="component" value="Chromosome I"/>
</dbReference>
<keyword evidence="4 6" id="KW-0378">Hydrolase</keyword>
<feature type="domain" description="Calcineurin-like phosphoesterase" evidence="7">
    <location>
        <begin position="1"/>
        <end position="96"/>
    </location>
</feature>
<dbReference type="Pfam" id="PF00149">
    <property type="entry name" value="Metallophos"/>
    <property type="match status" value="1"/>
</dbReference>
<evidence type="ECO:0000256" key="1">
    <source>
        <dbReference type="ARBA" id="ARBA00010555"/>
    </source>
</evidence>
<keyword evidence="6" id="KW-0235">DNA replication</keyword>
<dbReference type="STRING" id="1090615.SAMN04515671_4409"/>
<keyword evidence="6" id="KW-0233">DNA recombination</keyword>
<dbReference type="InterPro" id="IPR004843">
    <property type="entry name" value="Calcineurin-like_PHP"/>
</dbReference>
<dbReference type="GO" id="GO:0004519">
    <property type="term" value="F:endonuclease activity"/>
    <property type="evidence" value="ECO:0007669"/>
    <property type="project" value="UniProtKB-KW"/>
</dbReference>
<dbReference type="PANTHER" id="PTHR30337:SF0">
    <property type="entry name" value="NUCLEASE SBCCD SUBUNIT D"/>
    <property type="match status" value="1"/>
</dbReference>
<keyword evidence="6" id="KW-0255">Endonuclease</keyword>
<gene>
    <name evidence="6" type="primary">sbcD</name>
    <name evidence="8" type="ORF">SAMN04515671_4409</name>
</gene>
<dbReference type="NCBIfam" id="TIGR00619">
    <property type="entry name" value="sbcd"/>
    <property type="match status" value="1"/>
</dbReference>
<dbReference type="GO" id="GO:0006260">
    <property type="term" value="P:DNA replication"/>
    <property type="evidence" value="ECO:0007669"/>
    <property type="project" value="UniProtKB-KW"/>
</dbReference>
<evidence type="ECO:0000256" key="4">
    <source>
        <dbReference type="ARBA" id="ARBA00022801"/>
    </source>
</evidence>
<evidence type="ECO:0000256" key="2">
    <source>
        <dbReference type="ARBA" id="ARBA00013365"/>
    </source>
</evidence>
<organism evidence="8 9">
    <name type="scientific">Nakamurella panacisegetis</name>
    <dbReference type="NCBI Taxonomy" id="1090615"/>
    <lineage>
        <taxon>Bacteria</taxon>
        <taxon>Bacillati</taxon>
        <taxon>Actinomycetota</taxon>
        <taxon>Actinomycetes</taxon>
        <taxon>Nakamurellales</taxon>
        <taxon>Nakamurellaceae</taxon>
        <taxon>Nakamurella</taxon>
    </lineage>
</organism>
<dbReference type="PANTHER" id="PTHR30337">
    <property type="entry name" value="COMPONENT OF ATP-DEPENDENT DSDNA EXONUCLEASE"/>
    <property type="match status" value="1"/>
</dbReference>
<comment type="function">
    <text evidence="6">SbcCD cleaves DNA hairpin structures. These structures can inhibit DNA replication and are intermediates in certain DNA recombination reactions. The complex acts as a 3'-&gt;5' double strand exonuclease that can open hairpins. It also has a 5' single-strand endonuclease activity.</text>
</comment>
<protein>
    <recommendedName>
        <fullName evidence="2 6">Nuclease SbcCD subunit D</fullName>
    </recommendedName>
</protein>
<dbReference type="InterPro" id="IPR041796">
    <property type="entry name" value="Mre11_N"/>
</dbReference>
<dbReference type="SUPFAM" id="SSF56300">
    <property type="entry name" value="Metallo-dependent phosphatases"/>
    <property type="match status" value="1"/>
</dbReference>
<evidence type="ECO:0000313" key="9">
    <source>
        <dbReference type="Proteomes" id="UP000198741"/>
    </source>
</evidence>
<dbReference type="Gene3D" id="3.60.21.10">
    <property type="match status" value="1"/>
</dbReference>
<evidence type="ECO:0000256" key="3">
    <source>
        <dbReference type="ARBA" id="ARBA00022722"/>
    </source>
</evidence>
<dbReference type="EMBL" id="LT629710">
    <property type="protein sequence ID" value="SDP47794.1"/>
    <property type="molecule type" value="Genomic_DNA"/>
</dbReference>
<dbReference type="InterPro" id="IPR004593">
    <property type="entry name" value="SbcD"/>
</dbReference>
<dbReference type="InterPro" id="IPR050535">
    <property type="entry name" value="DNA_Repair-Maintenance_Comp"/>
</dbReference>
<keyword evidence="9" id="KW-1185">Reference proteome</keyword>
<accession>A0A1H0T1H7</accession>
<dbReference type="AlphaFoldDB" id="A0A1H0T1H7"/>
<evidence type="ECO:0000259" key="7">
    <source>
        <dbReference type="Pfam" id="PF00149"/>
    </source>
</evidence>
<name>A0A1H0T1H7_9ACTN</name>
<keyword evidence="3 6" id="KW-0540">Nuclease</keyword>
<comment type="subunit">
    <text evidence="6">Heterodimer of SbcC and SbcD.</text>
</comment>
<evidence type="ECO:0000313" key="8">
    <source>
        <dbReference type="EMBL" id="SDP47794.1"/>
    </source>
</evidence>
<evidence type="ECO:0000256" key="6">
    <source>
        <dbReference type="RuleBase" id="RU363069"/>
    </source>
</evidence>
<reference evidence="8 9" key="1">
    <citation type="submission" date="2016-10" db="EMBL/GenBank/DDBJ databases">
        <authorList>
            <person name="de Groot N.N."/>
        </authorList>
    </citation>
    <scope>NUCLEOTIDE SEQUENCE [LARGE SCALE GENOMIC DNA]</scope>
    <source>
        <strain evidence="9">P4-7,KCTC 19426,CECT 7604</strain>
    </source>
</reference>
<sequence>MRLLHTSDWHIGRTFHGQDLLEDQESVLSALADLVAQHQVDVVIVAGDLYDRAVPSSEAVQVATRALRRIRDAGAVIVVSSGNHDSAPRLGAFSDFLAAGGLHLRTSVARLADPVLIPHPDGDVAVYALPFLEPELARIPLGVDGRPGHQAVVSAAMDRVRSDLAARPAGTRSVVAAHAFVVGGRAGGSERSIAVGGVESVTSDVFAGIDYVALGHLHGAQQIEPRLRYSGSPLPYSFTEAGHEKGVWLVDLAADGSITDRWLPLPVVRPLAVVSGRLADVLLEHPDLGDHYLSVVLTDPVRPLEPMRRLRERFPHALTVIWEPAGDRRPGPVRPAASSTPTDAEILAEFLIDCRGCAASPTEAQLIDAALSSERIAEVVA</sequence>
<dbReference type="GO" id="GO:0008408">
    <property type="term" value="F:3'-5' exonuclease activity"/>
    <property type="evidence" value="ECO:0007669"/>
    <property type="project" value="InterPro"/>
</dbReference>
<dbReference type="OrthoDB" id="9773856at2"/>
<dbReference type="GO" id="GO:0006310">
    <property type="term" value="P:DNA recombination"/>
    <property type="evidence" value="ECO:0007669"/>
    <property type="project" value="UniProtKB-KW"/>
</dbReference>